<protein>
    <submittedName>
        <fullName evidence="1">Uncharacterized protein</fullName>
    </submittedName>
</protein>
<organism evidence="1 2">
    <name type="scientific">Persea americana</name>
    <name type="common">Avocado</name>
    <dbReference type="NCBI Taxonomy" id="3435"/>
    <lineage>
        <taxon>Eukaryota</taxon>
        <taxon>Viridiplantae</taxon>
        <taxon>Streptophyta</taxon>
        <taxon>Embryophyta</taxon>
        <taxon>Tracheophyta</taxon>
        <taxon>Spermatophyta</taxon>
        <taxon>Magnoliopsida</taxon>
        <taxon>Magnoliidae</taxon>
        <taxon>Laurales</taxon>
        <taxon>Lauraceae</taxon>
        <taxon>Persea</taxon>
    </lineage>
</organism>
<dbReference type="Proteomes" id="UP001234297">
    <property type="component" value="Chromosome 2"/>
</dbReference>
<evidence type="ECO:0000313" key="2">
    <source>
        <dbReference type="Proteomes" id="UP001234297"/>
    </source>
</evidence>
<sequence>MIHASATRYASTALASSTAPAHRQPDVVIVAGTLTNKMAPPSARVYDQIPEPCWVISMGSCANGGGFYHYSYSVFSVHFLIPAYPSLSISRFAELCKTPSMAEDPQLAARSTDVKRKYENPSPTPPPATRRPTGFSAPIISPSPDSSAATAPPPSFNSVPVDEIQAAKQRAQEIAARLFSSAEAKRPRIENGGEDSNGNGFGSATNDLTQKPAVQQFGMPVAYGLGSSKKIDIPNGKVGVIIGKSGETIKYLQLQSGAKIQVTRDMDADPTSLTRPVELVGTPEQVSKAEQLINDVLAEAEAGNSGTVTGRRSITGQVGGVHFTMKVPNNKVGLIIGKGGEAIKNMQARSGARIQLIPLHLPPGDTSTERTVHIDGTQEQIESAKQLVNEVVSENRLRNPPMAGGYPQQRYRPPQPVTNWGPTGQPTMQQPGYGYMQPGAYPGAPPQYMSQPPYTGYPPQPTSGGYSSGWDQTPVPPNQQTAPGSGYDYYSQQPQQQQPAPGVSSTPADTNYTAQGTYGYHSSGPHLGYAQPQSNAQPGYDQQQGYNQAPTYGSMVNPSQDGATPSYGTQVGSTQVAPAQQVPPSAQPSAQAYTAQQPTNPTSYPSQGAIQPGYGISPTSQPGYGSQPLAQAGYVQAAPVTQPGYGQPQGQKPPSAQGVYGQAQQLPTSQAGYVQPAPVQPGYSHSGYVHQDSSHHRAPPTGYSSGAPQPGYGQPQSHGAPTPVAQPSFGQQQSQQPYGSGSYGGGYSQPSVYSADSAVASGAQSVVPGVVAKASPKS</sequence>
<evidence type="ECO:0000313" key="1">
    <source>
        <dbReference type="EMBL" id="KAJ8644949.1"/>
    </source>
</evidence>
<reference evidence="1 2" key="1">
    <citation type="journal article" date="2022" name="Hortic Res">
        <title>A haplotype resolved chromosomal level avocado genome allows analysis of novel avocado genes.</title>
        <authorList>
            <person name="Nath O."/>
            <person name="Fletcher S.J."/>
            <person name="Hayward A."/>
            <person name="Shaw L.M."/>
            <person name="Masouleh A.K."/>
            <person name="Furtado A."/>
            <person name="Henry R.J."/>
            <person name="Mitter N."/>
        </authorList>
    </citation>
    <scope>NUCLEOTIDE SEQUENCE [LARGE SCALE GENOMIC DNA]</scope>
    <source>
        <strain evidence="2">cv. Hass</strain>
    </source>
</reference>
<proteinExistence type="predicted"/>
<comment type="caution">
    <text evidence="1">The sequence shown here is derived from an EMBL/GenBank/DDBJ whole genome shotgun (WGS) entry which is preliminary data.</text>
</comment>
<name>A0ACC2MGX5_PERAE</name>
<accession>A0ACC2MGX5</accession>
<gene>
    <name evidence="1" type="ORF">MRB53_006697</name>
</gene>
<keyword evidence="2" id="KW-1185">Reference proteome</keyword>
<dbReference type="EMBL" id="CM056810">
    <property type="protein sequence ID" value="KAJ8644949.1"/>
    <property type="molecule type" value="Genomic_DNA"/>
</dbReference>